<name>A0AAX1F6F3_9NEIS</name>
<gene>
    <name evidence="3" type="ORF">EZJ17_02560</name>
</gene>
<evidence type="ECO:0000313" key="3">
    <source>
        <dbReference type="EMBL" id="QED91644.1"/>
    </source>
</evidence>
<protein>
    <submittedName>
        <fullName evidence="3">Lipopolysaccharide heptosyltransferase family protein</fullName>
    </submittedName>
</protein>
<organism evidence="3 4">
    <name type="scientific">Eikenella exigua</name>
    <dbReference type="NCBI Taxonomy" id="2528037"/>
    <lineage>
        <taxon>Bacteria</taxon>
        <taxon>Pseudomonadati</taxon>
        <taxon>Pseudomonadota</taxon>
        <taxon>Betaproteobacteria</taxon>
        <taxon>Neisseriales</taxon>
        <taxon>Neisseriaceae</taxon>
        <taxon>Eikenella</taxon>
    </lineage>
</organism>
<reference evidence="4" key="1">
    <citation type="journal article" date="2019" name="J. Anim. Genet.">
        <title>Description and whole genome sequencing of Eikenella exigua sp. nov., isolated from brain abscess and blood.</title>
        <authorList>
            <person name="Stormo K.A."/>
            <person name="Nygaard R.M."/>
            <person name="Bruvold T.S."/>
            <person name="Dimmen G."/>
            <person name="Lindemann P.C."/>
            <person name="Jordal S."/>
            <person name="Kommedal O."/>
        </authorList>
    </citation>
    <scope>NUCLEOTIDE SEQUENCE [LARGE SCALE GENOMIC DNA]</scope>
    <source>
        <strain evidence="4">PXX</strain>
    </source>
</reference>
<dbReference type="Gene3D" id="3.40.50.2000">
    <property type="entry name" value="Glycogen Phosphorylase B"/>
    <property type="match status" value="2"/>
</dbReference>
<dbReference type="AlphaFoldDB" id="A0AAX1F6F3"/>
<dbReference type="GO" id="GO:0008713">
    <property type="term" value="F:ADP-heptose-lipopolysaccharide heptosyltransferase activity"/>
    <property type="evidence" value="ECO:0007669"/>
    <property type="project" value="TreeGrafter"/>
</dbReference>
<dbReference type="PANTHER" id="PTHR30160">
    <property type="entry name" value="TETRAACYLDISACCHARIDE 4'-KINASE-RELATED"/>
    <property type="match status" value="1"/>
</dbReference>
<dbReference type="InterPro" id="IPR002201">
    <property type="entry name" value="Glyco_trans_9"/>
</dbReference>
<sequence>MNIPFSKKIIIRLFGQKRHSIGFDFNNIKSILIRPLGDAVGDAIINLAYAKQLKNIYSNIQLGVLVTNRNKNIFSNSPLIDKTIDRTPINYLRQRKKWDLLLDFGECLDSRSITASSILSPRAIMIFKKRARKYYSMQNVHNYDFYCPYNPKDHVVRHLHTSSFSQYFSIPEAIPELKIHLTEQISGKFWQCDTEKKIRIFLAPQGSVPFKCLPEKELSELLNLFNKNYFSQAKFIVCNTKNSEEYFKKLKLLCTSDIDLSLAPKTSLEEYIALTASSDIVIGVDSGTVHLACALKKPLLSFYVDHNINTWGPLHHKDVPHFMAVSHSEECFSESEEISWQHRGDFPIAKAANWLNQQITTILEQQNA</sequence>
<dbReference type="Pfam" id="PF01075">
    <property type="entry name" value="Glyco_transf_9"/>
    <property type="match status" value="1"/>
</dbReference>
<dbReference type="GO" id="GO:0005829">
    <property type="term" value="C:cytosol"/>
    <property type="evidence" value="ECO:0007669"/>
    <property type="project" value="TreeGrafter"/>
</dbReference>
<keyword evidence="4" id="KW-1185">Reference proteome</keyword>
<dbReference type="KEGG" id="eex:EZJ17_02560"/>
<proteinExistence type="predicted"/>
<dbReference type="Proteomes" id="UP000326695">
    <property type="component" value="Chromosome"/>
</dbReference>
<evidence type="ECO:0000256" key="1">
    <source>
        <dbReference type="ARBA" id="ARBA00022676"/>
    </source>
</evidence>
<dbReference type="GO" id="GO:0009244">
    <property type="term" value="P:lipopolysaccharide core region biosynthetic process"/>
    <property type="evidence" value="ECO:0007669"/>
    <property type="project" value="TreeGrafter"/>
</dbReference>
<dbReference type="RefSeq" id="WP_067441695.1">
    <property type="nucleotide sequence ID" value="NZ_CP038018.1"/>
</dbReference>
<dbReference type="EMBL" id="CP038018">
    <property type="protein sequence ID" value="QED91644.1"/>
    <property type="molecule type" value="Genomic_DNA"/>
</dbReference>
<evidence type="ECO:0000256" key="2">
    <source>
        <dbReference type="ARBA" id="ARBA00022679"/>
    </source>
</evidence>
<dbReference type="SUPFAM" id="SSF53756">
    <property type="entry name" value="UDP-Glycosyltransferase/glycogen phosphorylase"/>
    <property type="match status" value="1"/>
</dbReference>
<accession>A0AAX1F6F3</accession>
<keyword evidence="2" id="KW-0808">Transferase</keyword>
<evidence type="ECO:0000313" key="4">
    <source>
        <dbReference type="Proteomes" id="UP000326695"/>
    </source>
</evidence>
<keyword evidence="1" id="KW-0328">Glycosyltransferase</keyword>
<dbReference type="InterPro" id="IPR051199">
    <property type="entry name" value="LPS_LOS_Heptosyltrfase"/>
</dbReference>